<sequence length="169" mass="17932">MSEQLPSNSVSSADVSDAIPCHSNMQCQFTCPHSGLCNMVTHKCACNPMSEMLPSDVVLPADVSDYEVGCHSDMQCQVQCPHSGSCNMIQRSGGMSILVIGAVGIVSSRVSLASRNAVMNGLKFVNLCVLLQAVDPLLFSVTAILGGAMVALWKLQRVASSGDTRHLEF</sequence>
<reference evidence="2 3" key="1">
    <citation type="journal article" date="2024" name="G3 (Bethesda)">
        <title>Genome assembly of Hibiscus sabdariffa L. provides insights into metabolisms of medicinal natural products.</title>
        <authorList>
            <person name="Kim T."/>
        </authorList>
    </citation>
    <scope>NUCLEOTIDE SEQUENCE [LARGE SCALE GENOMIC DNA]</scope>
    <source>
        <strain evidence="2">TK-2024</strain>
        <tissue evidence="2">Old leaves</tissue>
    </source>
</reference>
<organism evidence="2 3">
    <name type="scientific">Hibiscus sabdariffa</name>
    <name type="common">roselle</name>
    <dbReference type="NCBI Taxonomy" id="183260"/>
    <lineage>
        <taxon>Eukaryota</taxon>
        <taxon>Viridiplantae</taxon>
        <taxon>Streptophyta</taxon>
        <taxon>Embryophyta</taxon>
        <taxon>Tracheophyta</taxon>
        <taxon>Spermatophyta</taxon>
        <taxon>Magnoliopsida</taxon>
        <taxon>eudicotyledons</taxon>
        <taxon>Gunneridae</taxon>
        <taxon>Pentapetalae</taxon>
        <taxon>rosids</taxon>
        <taxon>malvids</taxon>
        <taxon>Malvales</taxon>
        <taxon>Malvaceae</taxon>
        <taxon>Malvoideae</taxon>
        <taxon>Hibiscus</taxon>
    </lineage>
</organism>
<evidence type="ECO:0000313" key="3">
    <source>
        <dbReference type="Proteomes" id="UP001396334"/>
    </source>
</evidence>
<protein>
    <submittedName>
        <fullName evidence="2">Uncharacterized protein</fullName>
    </submittedName>
</protein>
<dbReference type="Proteomes" id="UP001396334">
    <property type="component" value="Unassembled WGS sequence"/>
</dbReference>
<proteinExistence type="predicted"/>
<accession>A0ABR2RYG8</accession>
<name>A0ABR2RYG8_9ROSI</name>
<feature type="transmembrane region" description="Helical" evidence="1">
    <location>
        <begin position="137"/>
        <end position="155"/>
    </location>
</feature>
<keyword evidence="1" id="KW-1133">Transmembrane helix</keyword>
<keyword evidence="1" id="KW-0812">Transmembrane</keyword>
<keyword evidence="3" id="KW-1185">Reference proteome</keyword>
<evidence type="ECO:0000313" key="2">
    <source>
        <dbReference type="EMBL" id="KAK9017826.1"/>
    </source>
</evidence>
<keyword evidence="1" id="KW-0472">Membrane</keyword>
<evidence type="ECO:0000256" key="1">
    <source>
        <dbReference type="SAM" id="Phobius"/>
    </source>
</evidence>
<feature type="transmembrane region" description="Helical" evidence="1">
    <location>
        <begin position="97"/>
        <end position="117"/>
    </location>
</feature>
<gene>
    <name evidence="2" type="ORF">V6N11_000827</name>
</gene>
<dbReference type="EMBL" id="JBBPBN010000019">
    <property type="protein sequence ID" value="KAK9017826.1"/>
    <property type="molecule type" value="Genomic_DNA"/>
</dbReference>
<comment type="caution">
    <text evidence="2">The sequence shown here is derived from an EMBL/GenBank/DDBJ whole genome shotgun (WGS) entry which is preliminary data.</text>
</comment>